<proteinExistence type="inferred from homology"/>
<comment type="catalytic activity">
    <reaction evidence="1">
        <text>ATP-independent breakage of single-stranded DNA, followed by passage and rejoining.</text>
        <dbReference type="EC" id="5.6.2.1"/>
    </reaction>
</comment>
<dbReference type="Gene3D" id="1.10.132.120">
    <property type="match status" value="1"/>
</dbReference>
<protein>
    <recommendedName>
        <fullName evidence="3">DNA topoisomerase</fullName>
        <ecNumber evidence="3">5.6.2.1</ecNumber>
    </recommendedName>
</protein>
<feature type="compositionally biased region" description="Basic and acidic residues" evidence="7">
    <location>
        <begin position="10"/>
        <end position="21"/>
    </location>
</feature>
<dbReference type="InterPro" id="IPR014711">
    <property type="entry name" value="TopoI_cat_a-hlx-sub_euk"/>
</dbReference>
<dbReference type="Proteomes" id="UP001526430">
    <property type="component" value="Unassembled WGS sequence"/>
</dbReference>
<evidence type="ECO:0000313" key="10">
    <source>
        <dbReference type="EMBL" id="MCW8084829.1"/>
    </source>
</evidence>
<evidence type="ECO:0000256" key="2">
    <source>
        <dbReference type="ARBA" id="ARBA00006645"/>
    </source>
</evidence>
<evidence type="ECO:0000256" key="5">
    <source>
        <dbReference type="ARBA" id="ARBA00023125"/>
    </source>
</evidence>
<feature type="region of interest" description="Disordered" evidence="7">
    <location>
        <begin position="1"/>
        <end position="23"/>
    </location>
</feature>
<dbReference type="InterPro" id="IPR035447">
    <property type="entry name" value="DNA_topo_I_N_sf"/>
</dbReference>
<evidence type="ECO:0000259" key="9">
    <source>
        <dbReference type="Pfam" id="PF21338"/>
    </source>
</evidence>
<dbReference type="PRINTS" id="PR00416">
    <property type="entry name" value="EUTPISMRASEI"/>
</dbReference>
<dbReference type="EMBL" id="JAPFQI010000001">
    <property type="protein sequence ID" value="MCW8084829.1"/>
    <property type="molecule type" value="Genomic_DNA"/>
</dbReference>
<reference evidence="10 11" key="1">
    <citation type="submission" date="2022-10" db="EMBL/GenBank/DDBJ databases">
        <title>Roseococcus glaciei nov., sp. nov., isolated from glacier.</title>
        <authorList>
            <person name="Liu Q."/>
            <person name="Xin Y.-H."/>
        </authorList>
    </citation>
    <scope>NUCLEOTIDE SEQUENCE [LARGE SCALE GENOMIC DNA]</scope>
    <source>
        <strain evidence="10 11">MDT2-1-1</strain>
    </source>
</reference>
<evidence type="ECO:0000256" key="7">
    <source>
        <dbReference type="SAM" id="MobiDB-lite"/>
    </source>
</evidence>
<feature type="domain" description="DNA topoisomerase IB N-terminal" evidence="9">
    <location>
        <begin position="34"/>
        <end position="82"/>
    </location>
</feature>
<evidence type="ECO:0000256" key="6">
    <source>
        <dbReference type="ARBA" id="ARBA00023235"/>
    </source>
</evidence>
<dbReference type="Gene3D" id="3.30.66.10">
    <property type="entry name" value="DNA topoisomerase I domain"/>
    <property type="match status" value="1"/>
</dbReference>
<dbReference type="SUPFAM" id="SSF56349">
    <property type="entry name" value="DNA breaking-rejoining enzymes"/>
    <property type="match status" value="1"/>
</dbReference>
<keyword evidence="5" id="KW-0238">DNA-binding</keyword>
<sequence length="363" mass="40386">MNEPAPSEAAAREAGLRHSSDARPGILRLRHGRGFRYRAPSGAAVRDRETLARIAALAIPPAYAEVWICPDPLGHLQATGRDARGRKQYRYHPRWRAHRDTTKYHRMAGFAAALPGIRAHVDAALRRQALTREKVLAAIVRLLDTTLIRIGNEDYARENGSFGLTTLRNRHVAVEGGALRFRFPGKSGRVWRLRVEDRRVARVVRELQDLPGQELFSWQDEAGEVHSISSGEVNDFLREISGEEITAKDFRTWAGTVLCGLHLAEQGDFGSATEAKRRIREAVAQVAARLGNTPTVCRQCYVHPEVLERFARGEWQLELDRSPSNGLRPEEAAVLTALTADPPAPPRVRRPPPPHPGSPRSPG</sequence>
<evidence type="ECO:0000256" key="3">
    <source>
        <dbReference type="ARBA" id="ARBA00012891"/>
    </source>
</evidence>
<dbReference type="PROSITE" id="PS52038">
    <property type="entry name" value="TOPO_IB_2"/>
    <property type="match status" value="1"/>
</dbReference>
<gene>
    <name evidence="10" type="ORF">OF850_04250</name>
</gene>
<evidence type="ECO:0000313" key="11">
    <source>
        <dbReference type="Proteomes" id="UP001526430"/>
    </source>
</evidence>
<dbReference type="EC" id="5.6.2.1" evidence="3"/>
<keyword evidence="11" id="KW-1185">Reference proteome</keyword>
<name>A0ABT3NRP0_9PROT</name>
<comment type="similarity">
    <text evidence="2">Belongs to the type IB topoisomerase family.</text>
</comment>
<keyword evidence="4" id="KW-0799">Topoisomerase</keyword>
<dbReference type="Gene3D" id="3.90.15.10">
    <property type="entry name" value="Topoisomerase I, Chain A, domain 3"/>
    <property type="match status" value="1"/>
</dbReference>
<dbReference type="SUPFAM" id="SSF55869">
    <property type="entry name" value="DNA topoisomerase I domain"/>
    <property type="match status" value="1"/>
</dbReference>
<evidence type="ECO:0000256" key="4">
    <source>
        <dbReference type="ARBA" id="ARBA00023029"/>
    </source>
</evidence>
<comment type="caution">
    <text evidence="10">The sequence shown here is derived from an EMBL/GenBank/DDBJ whole genome shotgun (WGS) entry which is preliminary data.</text>
</comment>
<dbReference type="InterPro" id="IPR013500">
    <property type="entry name" value="TopoI_cat_euk"/>
</dbReference>
<evidence type="ECO:0000256" key="1">
    <source>
        <dbReference type="ARBA" id="ARBA00000213"/>
    </source>
</evidence>
<dbReference type="InterPro" id="IPR011010">
    <property type="entry name" value="DNA_brk_join_enz"/>
</dbReference>
<accession>A0ABT3NRP0</accession>
<dbReference type="InterPro" id="IPR001631">
    <property type="entry name" value="TopoI"/>
</dbReference>
<keyword evidence="6" id="KW-0413">Isomerase</keyword>
<dbReference type="RefSeq" id="WP_301588574.1">
    <property type="nucleotide sequence ID" value="NZ_JAPFQI010000001.1"/>
</dbReference>
<organism evidence="10 11">
    <name type="scientific">Sabulicella glaciei</name>
    <dbReference type="NCBI Taxonomy" id="2984948"/>
    <lineage>
        <taxon>Bacteria</taxon>
        <taxon>Pseudomonadati</taxon>
        <taxon>Pseudomonadota</taxon>
        <taxon>Alphaproteobacteria</taxon>
        <taxon>Acetobacterales</taxon>
        <taxon>Acetobacteraceae</taxon>
        <taxon>Sabulicella</taxon>
    </lineage>
</organism>
<feature type="compositionally biased region" description="Pro residues" evidence="7">
    <location>
        <begin position="353"/>
        <end position="363"/>
    </location>
</feature>
<feature type="domain" description="DNA topoisomerase I catalytic core eukaryotic-type" evidence="8">
    <location>
        <begin position="95"/>
        <end position="310"/>
    </location>
</feature>
<evidence type="ECO:0000259" key="8">
    <source>
        <dbReference type="Pfam" id="PF01028"/>
    </source>
</evidence>
<dbReference type="InterPro" id="IPR049331">
    <property type="entry name" value="Top1B_N_bact"/>
</dbReference>
<dbReference type="Pfam" id="PF21338">
    <property type="entry name" value="Top1B_N_bact"/>
    <property type="match status" value="1"/>
</dbReference>
<feature type="compositionally biased region" description="Low complexity" evidence="7">
    <location>
        <begin position="332"/>
        <end position="341"/>
    </location>
</feature>
<feature type="region of interest" description="Disordered" evidence="7">
    <location>
        <begin position="320"/>
        <end position="363"/>
    </location>
</feature>
<dbReference type="Pfam" id="PF01028">
    <property type="entry name" value="Topoisom_I"/>
    <property type="match status" value="1"/>
</dbReference>